<sequence>MNKKRTIIGGIVVVIALAAGYGWYQFNRTVQGLANVRADFSVNATDLIKEFVSSEDAANKKYMNKILAVKGMVRNVEAAQSTVVLGDTSDMSGVRCVIDSTANSTIGSLQKGAVITIKGAITGFNKDETGLLGSDVQLNRCVIAN</sequence>
<gene>
    <name evidence="2" type="ORF">A4D02_08315</name>
</gene>
<dbReference type="EMBL" id="LWBO01000012">
    <property type="protein sequence ID" value="OQP48697.1"/>
    <property type="molecule type" value="Genomic_DNA"/>
</dbReference>
<keyword evidence="3" id="KW-1185">Reference proteome</keyword>
<accession>A0ABX3NYN4</accession>
<name>A0ABX3NYN4_9BACT</name>
<evidence type="ECO:0000313" key="2">
    <source>
        <dbReference type="EMBL" id="OQP48697.1"/>
    </source>
</evidence>
<dbReference type="Pfam" id="PF12869">
    <property type="entry name" value="tRNA_anti-like"/>
    <property type="match status" value="1"/>
</dbReference>
<dbReference type="InterPro" id="IPR024422">
    <property type="entry name" value="Protein_unknown_function_OB"/>
</dbReference>
<keyword evidence="1" id="KW-0472">Membrane</keyword>
<proteinExistence type="predicted"/>
<keyword evidence="1" id="KW-0812">Transmembrane</keyword>
<organism evidence="2 3">
    <name type="scientific">Niastella koreensis</name>
    <dbReference type="NCBI Taxonomy" id="354356"/>
    <lineage>
        <taxon>Bacteria</taxon>
        <taxon>Pseudomonadati</taxon>
        <taxon>Bacteroidota</taxon>
        <taxon>Chitinophagia</taxon>
        <taxon>Chitinophagales</taxon>
        <taxon>Chitinophagaceae</taxon>
        <taxon>Niastella</taxon>
    </lineage>
</organism>
<dbReference type="RefSeq" id="WP_014221913.1">
    <property type="nucleotide sequence ID" value="NZ_LWBO01000012.1"/>
</dbReference>
<evidence type="ECO:0000313" key="3">
    <source>
        <dbReference type="Proteomes" id="UP000192277"/>
    </source>
</evidence>
<evidence type="ECO:0008006" key="4">
    <source>
        <dbReference type="Google" id="ProtNLM"/>
    </source>
</evidence>
<evidence type="ECO:0000256" key="1">
    <source>
        <dbReference type="SAM" id="Phobius"/>
    </source>
</evidence>
<feature type="transmembrane region" description="Helical" evidence="1">
    <location>
        <begin position="7"/>
        <end position="24"/>
    </location>
</feature>
<keyword evidence="1" id="KW-1133">Transmembrane helix</keyword>
<reference evidence="2 3" key="1">
    <citation type="submission" date="2016-04" db="EMBL/GenBank/DDBJ databases">
        <authorList>
            <person name="Chen L."/>
            <person name="Zhuang W."/>
            <person name="Wang G."/>
        </authorList>
    </citation>
    <scope>NUCLEOTIDE SEQUENCE [LARGE SCALE GENOMIC DNA]</scope>
    <source>
        <strain evidence="3">GR20</strain>
    </source>
</reference>
<dbReference type="Proteomes" id="UP000192277">
    <property type="component" value="Unassembled WGS sequence"/>
</dbReference>
<protein>
    <recommendedName>
        <fullName evidence="4">Nucleic acid binding protein</fullName>
    </recommendedName>
</protein>
<comment type="caution">
    <text evidence="2">The sequence shown here is derived from an EMBL/GenBank/DDBJ whole genome shotgun (WGS) entry which is preliminary data.</text>
</comment>